<reference evidence="3" key="2">
    <citation type="submission" date="2020-09" db="EMBL/GenBank/DDBJ databases">
        <authorList>
            <person name="Sun Q."/>
            <person name="Zhou Y."/>
        </authorList>
    </citation>
    <scope>NUCLEOTIDE SEQUENCE</scope>
    <source>
        <strain evidence="3">CGMCC 1.3617</strain>
    </source>
</reference>
<dbReference type="NCBIfam" id="NF007504">
    <property type="entry name" value="PRK10098.1"/>
    <property type="match status" value="1"/>
</dbReference>
<reference evidence="3" key="1">
    <citation type="journal article" date="2014" name="Int. J. Syst. Evol. Microbiol.">
        <title>Complete genome sequence of Corynebacterium casei LMG S-19264T (=DSM 44701T), isolated from a smear-ripened cheese.</title>
        <authorList>
            <consortium name="US DOE Joint Genome Institute (JGI-PGF)"/>
            <person name="Walter F."/>
            <person name="Albersmeier A."/>
            <person name="Kalinowski J."/>
            <person name="Ruckert C."/>
        </authorList>
    </citation>
    <scope>NUCLEOTIDE SEQUENCE</scope>
    <source>
        <strain evidence="3">CGMCC 1.3617</strain>
    </source>
</reference>
<dbReference type="InterPro" id="IPR036111">
    <property type="entry name" value="Mal/L-sulfo/L-lacto_DH-like_sf"/>
</dbReference>
<protein>
    <submittedName>
        <fullName evidence="3">Malate/lactate/ureidoglycolate dehydrogenase</fullName>
    </submittedName>
</protein>
<dbReference type="RefSeq" id="WP_188965886.1">
    <property type="nucleotide sequence ID" value="NZ_BMKW01000002.1"/>
</dbReference>
<evidence type="ECO:0000313" key="4">
    <source>
        <dbReference type="Proteomes" id="UP000661507"/>
    </source>
</evidence>
<sequence>MTEADTVHVEAQALGDFLRAIVGATGSSRQEAEEVSAHLLEANLQGHDSHGIMLLPRYVQHVREGKLHPDVTPTPVRQEASLALFDGNMGFGQHVGRQAMDWAIEAARQHGHAVMGLRNVHHIGRVGTYGEQAARAGMISVHFVNGVSGPPSVAPFGGSDGRLSTNPVCVTIPPAEAGGQPLVLDFATSAIALGKCRVAFNAGRPVPEGALVDAKGQPTTDPGVLYRDNPRGALLSFGAHKGYGLALVCEILAGALLGGATAWRPEMRERGIVNSWLAFVLDPARFGDVSAFRAELAAVIADVKASPAADPDYPVLVAGEKERITKATRLAGGIPVDTTTWRNLVEAARSLGINALPAVR</sequence>
<evidence type="ECO:0000256" key="1">
    <source>
        <dbReference type="ARBA" id="ARBA00006056"/>
    </source>
</evidence>
<dbReference type="AlphaFoldDB" id="A0A917K963"/>
<dbReference type="InterPro" id="IPR043143">
    <property type="entry name" value="Mal/L-sulf/L-lact_DH-like_NADP"/>
</dbReference>
<name>A0A917K963_9PROT</name>
<dbReference type="Gene3D" id="1.10.1530.10">
    <property type="match status" value="1"/>
</dbReference>
<dbReference type="Pfam" id="PF02615">
    <property type="entry name" value="Ldh_2"/>
    <property type="match status" value="1"/>
</dbReference>
<keyword evidence="4" id="KW-1185">Reference proteome</keyword>
<dbReference type="GO" id="GO:0016491">
    <property type="term" value="F:oxidoreductase activity"/>
    <property type="evidence" value="ECO:0007669"/>
    <property type="project" value="UniProtKB-KW"/>
</dbReference>
<comment type="similarity">
    <text evidence="1">Belongs to the LDH2/MDH2 oxidoreductase family.</text>
</comment>
<accession>A0A917K963</accession>
<evidence type="ECO:0000313" key="3">
    <source>
        <dbReference type="EMBL" id="GGJ05823.1"/>
    </source>
</evidence>
<dbReference type="Proteomes" id="UP000661507">
    <property type="component" value="Unassembled WGS sequence"/>
</dbReference>
<dbReference type="SUPFAM" id="SSF89733">
    <property type="entry name" value="L-sulfolactate dehydrogenase-like"/>
    <property type="match status" value="1"/>
</dbReference>
<organism evidence="3 4">
    <name type="scientific">Neoroseomonas lacus</name>
    <dbReference type="NCBI Taxonomy" id="287609"/>
    <lineage>
        <taxon>Bacteria</taxon>
        <taxon>Pseudomonadati</taxon>
        <taxon>Pseudomonadota</taxon>
        <taxon>Alphaproteobacteria</taxon>
        <taxon>Acetobacterales</taxon>
        <taxon>Acetobacteraceae</taxon>
        <taxon>Neoroseomonas</taxon>
    </lineage>
</organism>
<keyword evidence="2" id="KW-0560">Oxidoreductase</keyword>
<evidence type="ECO:0000256" key="2">
    <source>
        <dbReference type="ARBA" id="ARBA00023002"/>
    </source>
</evidence>
<dbReference type="InterPro" id="IPR043144">
    <property type="entry name" value="Mal/L-sulf/L-lact_DH-like_ah"/>
</dbReference>
<proteinExistence type="inferred from homology"/>
<dbReference type="Gene3D" id="3.30.1370.60">
    <property type="entry name" value="Hypothetical oxidoreductase yiak, domain 2"/>
    <property type="match status" value="1"/>
</dbReference>
<dbReference type="EMBL" id="BMKW01000002">
    <property type="protein sequence ID" value="GGJ05823.1"/>
    <property type="molecule type" value="Genomic_DNA"/>
</dbReference>
<dbReference type="PANTHER" id="PTHR11091">
    <property type="entry name" value="OXIDOREDUCTASE-RELATED"/>
    <property type="match status" value="1"/>
</dbReference>
<comment type="caution">
    <text evidence="3">The sequence shown here is derived from an EMBL/GenBank/DDBJ whole genome shotgun (WGS) entry which is preliminary data.</text>
</comment>
<dbReference type="PANTHER" id="PTHR11091:SF0">
    <property type="entry name" value="MALATE DEHYDROGENASE"/>
    <property type="match status" value="1"/>
</dbReference>
<gene>
    <name evidence="3" type="ORF">GCM10011320_10820</name>
</gene>
<dbReference type="InterPro" id="IPR003767">
    <property type="entry name" value="Malate/L-lactate_DH-like"/>
</dbReference>